<proteinExistence type="predicted"/>
<feature type="domain" description="Helix-turn-helix" evidence="2">
    <location>
        <begin position="13"/>
        <end position="70"/>
    </location>
</feature>
<evidence type="ECO:0000313" key="4">
    <source>
        <dbReference type="Proteomes" id="UP000215563"/>
    </source>
</evidence>
<dbReference type="Pfam" id="PF19575">
    <property type="entry name" value="HTH_58"/>
    <property type="match status" value="1"/>
</dbReference>
<name>A0A229RBT5_AMYAL</name>
<evidence type="ECO:0000313" key="3">
    <source>
        <dbReference type="EMBL" id="OXM44133.1"/>
    </source>
</evidence>
<dbReference type="AlphaFoldDB" id="A0A229RBT5"/>
<comment type="caution">
    <text evidence="3">The sequence shown here is derived from an EMBL/GenBank/DDBJ whole genome shotgun (WGS) entry which is preliminary data.</text>
</comment>
<organism evidence="3 4">
    <name type="scientific">Amycolatopsis alba DSM 44262</name>
    <dbReference type="NCBI Taxonomy" id="1125972"/>
    <lineage>
        <taxon>Bacteria</taxon>
        <taxon>Bacillati</taxon>
        <taxon>Actinomycetota</taxon>
        <taxon>Actinomycetes</taxon>
        <taxon>Pseudonocardiales</taxon>
        <taxon>Pseudonocardiaceae</taxon>
        <taxon>Amycolatopsis</taxon>
    </lineage>
</organism>
<evidence type="ECO:0000259" key="2">
    <source>
        <dbReference type="Pfam" id="PF19575"/>
    </source>
</evidence>
<protein>
    <submittedName>
        <fullName evidence="3">Transcriptional regulator</fullName>
    </submittedName>
</protein>
<accession>A0A229RBT5</accession>
<dbReference type="Proteomes" id="UP000215563">
    <property type="component" value="Unassembled WGS sequence"/>
</dbReference>
<reference evidence="3 4" key="1">
    <citation type="submission" date="2017-07" db="EMBL/GenBank/DDBJ databases">
        <title>Amycolatopsis alba DSM 44262 Genome sequencing and assembly.</title>
        <authorList>
            <person name="Kaur N."/>
            <person name="Mayilraj S."/>
        </authorList>
    </citation>
    <scope>NUCLEOTIDE SEQUENCE [LARGE SCALE GENOMIC DNA]</scope>
    <source>
        <strain evidence="3 4">DSM 44262</strain>
    </source>
</reference>
<feature type="region of interest" description="Disordered" evidence="1">
    <location>
        <begin position="68"/>
        <end position="91"/>
    </location>
</feature>
<dbReference type="EMBL" id="NMQU01000127">
    <property type="protein sequence ID" value="OXM44133.1"/>
    <property type="molecule type" value="Genomic_DNA"/>
</dbReference>
<dbReference type="InterPro" id="IPR045745">
    <property type="entry name" value="HTH_58_Actinobacteria-type"/>
</dbReference>
<sequence length="91" mass="10249">MEPTAMTSDLKFTKGKQVTGVARSRMGSKLKKMYERGSSIRALAELTGRSYGFIHRLLLESGVQLRPRGGRPFTRSPRRSAERVARRIGVR</sequence>
<dbReference type="Gene3D" id="1.10.10.60">
    <property type="entry name" value="Homeodomain-like"/>
    <property type="match status" value="1"/>
</dbReference>
<evidence type="ECO:0000256" key="1">
    <source>
        <dbReference type="SAM" id="MobiDB-lite"/>
    </source>
</evidence>
<keyword evidence="4" id="KW-1185">Reference proteome</keyword>
<gene>
    <name evidence="3" type="ORF">CFP75_35650</name>
</gene>